<dbReference type="Proteomes" id="UP000050816">
    <property type="component" value="Unassembled WGS sequence"/>
</dbReference>
<comment type="caution">
    <text evidence="1">The sequence shown here is derived from an EMBL/GenBank/DDBJ whole genome shotgun (WGS) entry which is preliminary data.</text>
</comment>
<evidence type="ECO:0000313" key="2">
    <source>
        <dbReference type="Proteomes" id="UP000050816"/>
    </source>
</evidence>
<protein>
    <submittedName>
        <fullName evidence="1">Uncharacterized protein</fullName>
    </submittedName>
</protein>
<accession>A0A0R1UE18</accession>
<dbReference type="PATRIC" id="fig|1423760.3.peg.1173"/>
<dbReference type="AlphaFoldDB" id="A0A0R1UE18"/>
<evidence type="ECO:0000313" key="1">
    <source>
        <dbReference type="EMBL" id="KRL91686.1"/>
    </source>
</evidence>
<name>A0A0R1UE18_9LACO</name>
<organism evidence="1 2">
    <name type="scientific">Limosilactobacillus ingluviei DSM 15946</name>
    <dbReference type="NCBI Taxonomy" id="1423760"/>
    <lineage>
        <taxon>Bacteria</taxon>
        <taxon>Bacillati</taxon>
        <taxon>Bacillota</taxon>
        <taxon>Bacilli</taxon>
        <taxon>Lactobacillales</taxon>
        <taxon>Lactobacillaceae</taxon>
        <taxon>Limosilactobacillus</taxon>
    </lineage>
</organism>
<dbReference type="RefSeq" id="WP_235807577.1">
    <property type="nucleotide sequence ID" value="NZ_AZFK01000018.1"/>
</dbReference>
<dbReference type="EMBL" id="AZFK01000018">
    <property type="protein sequence ID" value="KRL91686.1"/>
    <property type="molecule type" value="Genomic_DNA"/>
</dbReference>
<reference evidence="1 2" key="1">
    <citation type="journal article" date="2015" name="Genome Announc.">
        <title>Expanding the biotechnology potential of lactobacilli through comparative genomics of 213 strains and associated genera.</title>
        <authorList>
            <person name="Sun Z."/>
            <person name="Harris H.M."/>
            <person name="McCann A."/>
            <person name="Guo C."/>
            <person name="Argimon S."/>
            <person name="Zhang W."/>
            <person name="Yang X."/>
            <person name="Jeffery I.B."/>
            <person name="Cooney J.C."/>
            <person name="Kagawa T.F."/>
            <person name="Liu W."/>
            <person name="Song Y."/>
            <person name="Salvetti E."/>
            <person name="Wrobel A."/>
            <person name="Rasinkangas P."/>
            <person name="Parkhill J."/>
            <person name="Rea M.C."/>
            <person name="O'Sullivan O."/>
            <person name="Ritari J."/>
            <person name="Douillard F.P."/>
            <person name="Paul Ross R."/>
            <person name="Yang R."/>
            <person name="Briner A.E."/>
            <person name="Felis G.E."/>
            <person name="de Vos W.M."/>
            <person name="Barrangou R."/>
            <person name="Klaenhammer T.R."/>
            <person name="Caufield P.W."/>
            <person name="Cui Y."/>
            <person name="Zhang H."/>
            <person name="O'Toole P.W."/>
        </authorList>
    </citation>
    <scope>NUCLEOTIDE SEQUENCE [LARGE SCALE GENOMIC DNA]</scope>
    <source>
        <strain evidence="1 2">DSM 15946</strain>
    </source>
</reference>
<proteinExistence type="predicted"/>
<sequence length="330" mass="36091">MVETKDLQKLARDLYFNPKMEFDGVSGEDAMRNAINDALGGQYTIYSWQKHKQDVFQIIATAIDAVVPTLLTNQFDNLADIRNVATGDTPLFKVNDPRGIRVGRVAAGDQDLRRQTITGRSFQIQTEWFGAAVYAEFEQYVAGDIDWSTLVDRCANAFTIQIESMIADAMTASYDDLDASYKVSGAATLDAISTLANRVKLKASAPVAVYGTASALAKVAAMENVSLYSGDMKNEMNTKGYLGMVRGLKLIEIPQAMKVNSDEFAIDDNKVLVLPDNEKIIGVVLEGDTQVIEGDNTARNDLQMSMKVLQKIGVGVLQMKVYGMAELAAK</sequence>
<gene>
    <name evidence="1" type="ORF">FC43_GL001108</name>
</gene>